<proteinExistence type="predicted"/>
<dbReference type="InterPro" id="IPR001841">
    <property type="entry name" value="Znf_RING"/>
</dbReference>
<evidence type="ECO:0000256" key="8">
    <source>
        <dbReference type="ARBA" id="ARBA00023054"/>
    </source>
</evidence>
<feature type="compositionally biased region" description="Polar residues" evidence="13">
    <location>
        <begin position="1021"/>
        <end position="1039"/>
    </location>
</feature>
<keyword evidence="7" id="KW-0805">Transcription regulation</keyword>
<dbReference type="InterPro" id="IPR039780">
    <property type="entry name" value="Mot2"/>
</dbReference>
<feature type="compositionally biased region" description="Polar residues" evidence="13">
    <location>
        <begin position="896"/>
        <end position="934"/>
    </location>
</feature>
<dbReference type="InterPro" id="IPR039515">
    <property type="entry name" value="NOT4_mRING-HC-C4C4"/>
</dbReference>
<feature type="compositionally biased region" description="Basic and acidic residues" evidence="13">
    <location>
        <begin position="477"/>
        <end position="491"/>
    </location>
</feature>
<dbReference type="InterPro" id="IPR012677">
    <property type="entry name" value="Nucleotide-bd_a/b_plait_sf"/>
</dbReference>
<dbReference type="InterPro" id="IPR003954">
    <property type="entry name" value="RRM_euk-type"/>
</dbReference>
<dbReference type="Pfam" id="PF14570">
    <property type="entry name" value="zf-RING_4"/>
    <property type="match status" value="1"/>
</dbReference>
<dbReference type="GO" id="GO:0003723">
    <property type="term" value="F:RNA binding"/>
    <property type="evidence" value="ECO:0007669"/>
    <property type="project" value="UniProtKB-KW"/>
</dbReference>
<dbReference type="FunFam" id="3.30.70.330:FF:000257">
    <property type="entry name" value="CCR4-NOT core complex subunit Not4"/>
    <property type="match status" value="1"/>
</dbReference>
<feature type="region of interest" description="Disordered" evidence="13">
    <location>
        <begin position="890"/>
        <end position="1240"/>
    </location>
</feature>
<keyword evidence="10" id="KW-0539">Nucleus</keyword>
<dbReference type="CDD" id="cd16618">
    <property type="entry name" value="mRING-HC-C4C4_CNOT4"/>
    <property type="match status" value="1"/>
</dbReference>
<evidence type="ECO:0000256" key="11">
    <source>
        <dbReference type="PROSITE-ProRule" id="PRU00175"/>
    </source>
</evidence>
<dbReference type="PANTHER" id="PTHR12603:SF0">
    <property type="entry name" value="CCR4-NOT TRANSCRIPTION COMPLEX SUBUNIT 4"/>
    <property type="match status" value="1"/>
</dbReference>
<evidence type="ECO:0000256" key="2">
    <source>
        <dbReference type="ARBA" id="ARBA00022491"/>
    </source>
</evidence>
<dbReference type="InterPro" id="IPR034261">
    <property type="entry name" value="CNOT4_RRM"/>
</dbReference>
<dbReference type="CDD" id="cd12438">
    <property type="entry name" value="RRM_CNOT4"/>
    <property type="match status" value="1"/>
</dbReference>
<comment type="subcellular location">
    <subcellularLocation>
        <location evidence="1">Nucleus</location>
    </subcellularLocation>
</comment>
<dbReference type="SMART" id="SM00361">
    <property type="entry name" value="RRM_1"/>
    <property type="match status" value="1"/>
</dbReference>
<dbReference type="PANTHER" id="PTHR12603">
    <property type="entry name" value="CCR4-NOT TRANSCRIPTION COMPLEX RELATED"/>
    <property type="match status" value="1"/>
</dbReference>
<evidence type="ECO:0000256" key="4">
    <source>
        <dbReference type="ARBA" id="ARBA00022771"/>
    </source>
</evidence>
<evidence type="ECO:0000256" key="12">
    <source>
        <dbReference type="SAM" id="Coils"/>
    </source>
</evidence>
<feature type="compositionally biased region" description="Low complexity" evidence="13">
    <location>
        <begin position="1430"/>
        <end position="1439"/>
    </location>
</feature>
<evidence type="ECO:0000256" key="3">
    <source>
        <dbReference type="ARBA" id="ARBA00022723"/>
    </source>
</evidence>
<feature type="compositionally biased region" description="Basic and acidic residues" evidence="13">
    <location>
        <begin position="1199"/>
        <end position="1229"/>
    </location>
</feature>
<feature type="compositionally biased region" description="Polar residues" evidence="13">
    <location>
        <begin position="238"/>
        <end position="254"/>
    </location>
</feature>
<evidence type="ECO:0000256" key="10">
    <source>
        <dbReference type="ARBA" id="ARBA00023242"/>
    </source>
</evidence>
<protein>
    <submittedName>
        <fullName evidence="15">Transcriptional repressor proteinral negative regulator of transcription subunit 4</fullName>
    </submittedName>
</protein>
<name>A0A8H6AEX3_PETAA</name>
<evidence type="ECO:0000256" key="5">
    <source>
        <dbReference type="ARBA" id="ARBA00022833"/>
    </source>
</evidence>
<dbReference type="GO" id="GO:0051254">
    <property type="term" value="P:positive regulation of RNA metabolic process"/>
    <property type="evidence" value="ECO:0007669"/>
    <property type="project" value="UniProtKB-ARBA"/>
</dbReference>
<feature type="compositionally biased region" description="Polar residues" evidence="13">
    <location>
        <begin position="301"/>
        <end position="340"/>
    </location>
</feature>
<evidence type="ECO:0000256" key="7">
    <source>
        <dbReference type="ARBA" id="ARBA00023015"/>
    </source>
</evidence>
<keyword evidence="3" id="KW-0479">Metal-binding</keyword>
<keyword evidence="16" id="KW-1185">Reference proteome</keyword>
<dbReference type="GO" id="GO:0061630">
    <property type="term" value="F:ubiquitin protein ligase activity"/>
    <property type="evidence" value="ECO:0007669"/>
    <property type="project" value="UniProtKB-ARBA"/>
</dbReference>
<feature type="compositionally biased region" description="Polar residues" evidence="13">
    <location>
        <begin position="738"/>
        <end position="755"/>
    </location>
</feature>
<dbReference type="Gene3D" id="3.30.40.10">
    <property type="entry name" value="Zinc/RING finger domain, C3HC4 (zinc finger)"/>
    <property type="match status" value="1"/>
</dbReference>
<keyword evidence="9" id="KW-0804">Transcription</keyword>
<accession>A0A8H6AEX3</accession>
<feature type="compositionally biased region" description="Polar residues" evidence="13">
    <location>
        <begin position="496"/>
        <end position="512"/>
    </location>
</feature>
<dbReference type="GO" id="GO:0008270">
    <property type="term" value="F:zinc ion binding"/>
    <property type="evidence" value="ECO:0007669"/>
    <property type="project" value="UniProtKB-KW"/>
</dbReference>
<dbReference type="Gene3D" id="3.30.70.330">
    <property type="match status" value="1"/>
</dbReference>
<dbReference type="EMBL" id="SPNV01000006">
    <property type="protein sequence ID" value="KAF5866604.1"/>
    <property type="molecule type" value="Genomic_DNA"/>
</dbReference>
<sequence>MSNRQQIDSVIDDEDEFCPLCIEEFDLSDKNFKPCPCGYQICQFCYNNIKTHSEEGRCPNCRRVYDDSTIQYKVPDADEFKADLALKHRKAAAAKKKEAEKREIEASSRKNLAGVRVVQKNLVYVIGLNPTIRDESQLLQTLRGRDYFGQYGDIEKIVVSKAKPGGNPNQGIGVYVTYSRKSDAATCISSVDGSVNGDRVLRAQYGTTKYCSSFLRNEQCHNRNCTFLHETGEDSESYSRQDLSSMNTLSSQRPNGAPSGLSHTFPPHVARSSAMPLSQPMRRQPSKDDAVSSRPPDGSALPSSASWANKDSAINRTRRASLTGSQASQSPRPANATVVTSIEEPKRADKQPANVSAIVPERRQTPVPEPLSSTPESPVESHPPTDTETPLFENLIKAVNSPDFKFVFSAAGLPAEEVALIENHPSFIDPYGGVKRRAMREKAEQERAKREQELLLSAAAEEENRESGSLQLGGEPDDAHPPRGRGSRESHGAIQPPSQQGTTTNSVVGSPVSATSHQFQGLNLAGRSLTPLQQQQLMLLKSASNQQAGIVDPLQSGISSAAFDQAAQVRQGLLQNQMVAQLNALQAQNRQNSRFSFNNDAGSKNLPNVRMLSQQASLMQSATPNPLAAPSPQHGLASNFYTSGVQGPPPGLKTAGTPPISGGGMFAQGHGFTTNSNLGLGGNIGKQENPELMRELLRSRSGTNASGLQAQDAAKREFMFPFLQQHQTPPPLTPANGLLSSFYGSQTGNFSESGPQKQKKKGKKHRHANTSSGGGGVVDLADPSILQARMHQVGANTAAGQALYGSQGQVDEEFPPLGAPAKDKRPVDSFGFLGRSQLPSEPQSSARAGTPTLPPGLPLPHAHPAAALFQSPLNPSSPVSTVSVPPGLSIPFNRLGTPSQNFQETVSRQQSPDNKSTQDNITTSNRTKNASEISLGSPVPKSANKARSQTEDDLTGASVDKSTKKSGGATEDKPTSATKGRPMTLEIPLNMAQAQDSTPSKGEPSAQTVSSQAPASAVGSRPNTPLTGVSRLSDSSAPRQTRVLRVVDTPKTETPPASATQSISSQLATAKGRSRRPSVSSISRPDTPGDFGSEADLYTSASVSRANSPLASSRIGSAPVRAMTKSQAKKERRQKAKEAEAKKHEAVSTVVEEPVQAPIIGRKRKTKKTPTSNPESTIATPDTHNSEATKSGGNETIDVDQRTEAKKSKAKDKAIKDIKPSPVEEKESTTQKSPAEAWRSNNTIEQLIKDSEAAGVPIKELFSERTSVLPLLLAQLHKAGHFDLNAHPLFNPPNLAQRVDMKCTADDYDILKQPVELTEEHRKALLRGEPVRINADSNMTKYRCLITPRGCILRHLGPEEEERYLELEKRISATIDPFPEYPPTSVTEPDMTNRGGGLDALFATPENFNICWVDETSAGISSASPSDMTAPKSSAASAAPAPPNVLSAMEADSNRSHNWAIANTAELVNTTATSVRSFAAAAAKHMLGAAGVVIGSMPDLDDVVGMTDEELRAFAVKSQKELESSRKELDSIDKKLNALVKRNKKLAQQALATSVEG</sequence>
<evidence type="ECO:0000259" key="14">
    <source>
        <dbReference type="PROSITE" id="PS50089"/>
    </source>
</evidence>
<organism evidence="15 16">
    <name type="scientific">Petromyces alliaceus</name>
    <name type="common">Aspergillus alliaceus</name>
    <dbReference type="NCBI Taxonomy" id="209559"/>
    <lineage>
        <taxon>Eukaryota</taxon>
        <taxon>Fungi</taxon>
        <taxon>Dikarya</taxon>
        <taxon>Ascomycota</taxon>
        <taxon>Pezizomycotina</taxon>
        <taxon>Eurotiomycetes</taxon>
        <taxon>Eurotiomycetidae</taxon>
        <taxon>Eurotiales</taxon>
        <taxon>Aspergillaceae</taxon>
        <taxon>Aspergillus</taxon>
        <taxon>Aspergillus subgen. Circumdati</taxon>
    </lineage>
</organism>
<feature type="compositionally biased region" description="Polar residues" evidence="13">
    <location>
        <begin position="992"/>
        <end position="1014"/>
    </location>
</feature>
<dbReference type="InterPro" id="IPR035979">
    <property type="entry name" value="RBD_domain_sf"/>
</dbReference>
<dbReference type="PROSITE" id="PS50089">
    <property type="entry name" value="ZF_RING_2"/>
    <property type="match status" value="1"/>
</dbReference>
<gene>
    <name evidence="15" type="primary">NOT4</name>
    <name evidence="15" type="ORF">ETB97_010697</name>
</gene>
<feature type="compositionally biased region" description="Polar residues" evidence="13">
    <location>
        <begin position="1099"/>
        <end position="1115"/>
    </location>
</feature>
<keyword evidence="6" id="KW-0694">RNA-binding</keyword>
<feature type="compositionally biased region" description="Polar residues" evidence="13">
    <location>
        <begin position="1169"/>
        <end position="1194"/>
    </location>
</feature>
<dbReference type="GO" id="GO:0016567">
    <property type="term" value="P:protein ubiquitination"/>
    <property type="evidence" value="ECO:0007669"/>
    <property type="project" value="TreeGrafter"/>
</dbReference>
<evidence type="ECO:0000256" key="9">
    <source>
        <dbReference type="ARBA" id="ARBA00023163"/>
    </source>
</evidence>
<dbReference type="GO" id="GO:0000956">
    <property type="term" value="P:nuclear-transcribed mRNA catabolic process"/>
    <property type="evidence" value="ECO:0007669"/>
    <property type="project" value="UniProtKB-ARBA"/>
</dbReference>
<keyword evidence="4 11" id="KW-0863">Zinc-finger</keyword>
<keyword evidence="8 12" id="KW-0175">Coiled coil</keyword>
<feature type="region of interest" description="Disordered" evidence="13">
    <location>
        <begin position="809"/>
        <end position="863"/>
    </location>
</feature>
<feature type="coiled-coil region" evidence="12">
    <location>
        <begin position="1515"/>
        <end position="1549"/>
    </location>
</feature>
<evidence type="ECO:0000256" key="6">
    <source>
        <dbReference type="ARBA" id="ARBA00022884"/>
    </source>
</evidence>
<feature type="compositionally biased region" description="Basic residues" evidence="13">
    <location>
        <begin position="757"/>
        <end position="768"/>
    </location>
</feature>
<dbReference type="SUPFAM" id="SSF54928">
    <property type="entry name" value="RNA-binding domain, RBD"/>
    <property type="match status" value="1"/>
</dbReference>
<feature type="compositionally biased region" description="Polar residues" evidence="13">
    <location>
        <begin position="837"/>
        <end position="847"/>
    </location>
</feature>
<dbReference type="FunFam" id="3.30.40.10:FF:000006">
    <property type="entry name" value="CCR4-NOT transcription complex subunit 4"/>
    <property type="match status" value="1"/>
</dbReference>
<dbReference type="GO" id="GO:0005634">
    <property type="term" value="C:nucleus"/>
    <property type="evidence" value="ECO:0007669"/>
    <property type="project" value="UniProtKB-SubCell"/>
</dbReference>
<keyword evidence="2" id="KW-0678">Repressor</keyword>
<feature type="compositionally biased region" description="Basic and acidic residues" evidence="13">
    <location>
        <begin position="1136"/>
        <end position="1146"/>
    </location>
</feature>
<dbReference type="GO" id="GO:0010557">
    <property type="term" value="P:positive regulation of macromolecule biosynthetic process"/>
    <property type="evidence" value="ECO:0007669"/>
    <property type="project" value="UniProtKB-ARBA"/>
</dbReference>
<comment type="caution">
    <text evidence="15">The sequence shown here is derived from an EMBL/GenBank/DDBJ whole genome shotgun (WGS) entry which is preliminary data.</text>
</comment>
<feature type="region of interest" description="Disordered" evidence="13">
    <location>
        <begin position="1421"/>
        <end position="1442"/>
    </location>
</feature>
<feature type="region of interest" description="Disordered" evidence="13">
    <location>
        <begin position="460"/>
        <end position="512"/>
    </location>
</feature>
<dbReference type="Proteomes" id="UP000541154">
    <property type="component" value="Unassembled WGS sequence"/>
</dbReference>
<dbReference type="GO" id="GO:0030015">
    <property type="term" value="C:CCR4-NOT core complex"/>
    <property type="evidence" value="ECO:0007669"/>
    <property type="project" value="UniProtKB-ARBA"/>
</dbReference>
<feature type="compositionally biased region" description="Polar residues" evidence="13">
    <location>
        <begin position="1055"/>
        <end position="1068"/>
    </location>
</feature>
<evidence type="ECO:0000256" key="1">
    <source>
        <dbReference type="ARBA" id="ARBA00004123"/>
    </source>
</evidence>
<dbReference type="InterPro" id="IPR013083">
    <property type="entry name" value="Znf_RING/FYVE/PHD"/>
</dbReference>
<evidence type="ECO:0000313" key="15">
    <source>
        <dbReference type="EMBL" id="KAF5866604.1"/>
    </source>
</evidence>
<feature type="domain" description="RING-type" evidence="14">
    <location>
        <begin position="18"/>
        <end position="62"/>
    </location>
</feature>
<evidence type="ECO:0000313" key="16">
    <source>
        <dbReference type="Proteomes" id="UP000541154"/>
    </source>
</evidence>
<reference evidence="15 16" key="1">
    <citation type="submission" date="2019-04" db="EMBL/GenBank/DDBJ databases">
        <title>Aspergillus burnettii sp. nov., novel species from soil in southeast Queensland.</title>
        <authorList>
            <person name="Gilchrist C.L.M."/>
            <person name="Pitt J.I."/>
            <person name="Lange L."/>
            <person name="Lacey H.J."/>
            <person name="Vuong D."/>
            <person name="Midgley D.J."/>
            <person name="Greenfield P."/>
            <person name="Bradbury M."/>
            <person name="Lacey E."/>
            <person name="Busk P.K."/>
            <person name="Pilgaard B."/>
            <person name="Chooi Y.H."/>
            <person name="Piggott A.M."/>
        </authorList>
    </citation>
    <scope>NUCLEOTIDE SEQUENCE [LARGE SCALE GENOMIC DNA]</scope>
    <source>
        <strain evidence="15 16">FRR 5400</strain>
    </source>
</reference>
<evidence type="ECO:0000256" key="13">
    <source>
        <dbReference type="SAM" id="MobiDB-lite"/>
    </source>
</evidence>
<feature type="region of interest" description="Disordered" evidence="13">
    <location>
        <begin position="725"/>
        <end position="778"/>
    </location>
</feature>
<keyword evidence="5" id="KW-0862">Zinc</keyword>
<dbReference type="SUPFAM" id="SSF57850">
    <property type="entry name" value="RING/U-box"/>
    <property type="match status" value="1"/>
</dbReference>
<feature type="region of interest" description="Disordered" evidence="13">
    <location>
        <begin position="232"/>
        <end position="389"/>
    </location>
</feature>